<gene>
    <name evidence="1" type="ORF">Hena1_02570</name>
</gene>
<protein>
    <submittedName>
        <fullName evidence="1">Uncharacterized protein</fullName>
    </submittedName>
</protein>
<organism evidence="1 2">
    <name type="scientific">Erwinia phage Hena1</name>
    <dbReference type="NCBI Taxonomy" id="2678601"/>
    <lineage>
        <taxon>Viruses</taxon>
        <taxon>Duplodnaviria</taxon>
        <taxon>Heunggongvirae</taxon>
        <taxon>Uroviricota</taxon>
        <taxon>Caudoviricetes</taxon>
        <taxon>Vequintavirinae</taxon>
        <taxon>Henunavirus</taxon>
        <taxon>Henunavirus hena1</taxon>
    </lineage>
</organism>
<reference evidence="1 2" key="1">
    <citation type="submission" date="2019-11" db="EMBL/GenBank/DDBJ databases">
        <title>Characterization of a new Erwinia amylovora bacteriophage.</title>
        <authorList>
            <person name="Valentovich L.N."/>
            <person name="Akhremchuk A.E."/>
            <person name="Besarab N.V."/>
            <person name="Lagonenko A.L."/>
        </authorList>
    </citation>
    <scope>NUCLEOTIDE SEQUENCE [LARGE SCALE GENOMIC DNA]</scope>
</reference>
<dbReference type="Proteomes" id="UP000433183">
    <property type="component" value="Segment"/>
</dbReference>
<sequence length="111" mass="12509">MSNAKNFFFLAGNVADRVDVEFRSFDDKMLLTFTDSTDIYKDSKMEVTIRTETVQTVNGVYRDNFIAYTLTHLNRQIVQGESQALSQGKVIAALIAIVNDYFPIDTAQQSA</sequence>
<evidence type="ECO:0000313" key="2">
    <source>
        <dbReference type="Proteomes" id="UP000433183"/>
    </source>
</evidence>
<evidence type="ECO:0000313" key="1">
    <source>
        <dbReference type="EMBL" id="QGZ16407.1"/>
    </source>
</evidence>
<dbReference type="EMBL" id="MN732867">
    <property type="protein sequence ID" value="QGZ16407.1"/>
    <property type="molecule type" value="Genomic_DNA"/>
</dbReference>
<accession>A0A6B9JIL0</accession>
<proteinExistence type="predicted"/>
<keyword evidence="2" id="KW-1185">Reference proteome</keyword>
<name>A0A6B9JIL0_9CAUD</name>